<sequence length="51" mass="5794">KIYQCLDLDETLNWLQQIAGALLYLHDNQISQMDIKSDNILLSPISSMATN</sequence>
<dbReference type="InterPro" id="IPR011009">
    <property type="entry name" value="Kinase-like_dom_sf"/>
</dbReference>
<dbReference type="EMBL" id="CAJPVJ010027688">
    <property type="protein sequence ID" value="CAG2179551.1"/>
    <property type="molecule type" value="Genomic_DNA"/>
</dbReference>
<keyword evidence="3" id="KW-1185">Reference proteome</keyword>
<protein>
    <recommendedName>
        <fullName evidence="1">Protein kinase domain-containing protein</fullName>
    </recommendedName>
</protein>
<evidence type="ECO:0000313" key="3">
    <source>
        <dbReference type="Proteomes" id="UP000728032"/>
    </source>
</evidence>
<dbReference type="AlphaFoldDB" id="A0A7R9QYX6"/>
<name>A0A7R9QYX6_9ACAR</name>
<dbReference type="EMBL" id="OC942513">
    <property type="protein sequence ID" value="CAD7662415.1"/>
    <property type="molecule type" value="Genomic_DNA"/>
</dbReference>
<reference evidence="2" key="1">
    <citation type="submission" date="2020-11" db="EMBL/GenBank/DDBJ databases">
        <authorList>
            <person name="Tran Van P."/>
        </authorList>
    </citation>
    <scope>NUCLEOTIDE SEQUENCE</scope>
</reference>
<dbReference type="OrthoDB" id="1668230at2759"/>
<dbReference type="Gene3D" id="1.10.510.10">
    <property type="entry name" value="Transferase(Phosphotransferase) domain 1"/>
    <property type="match status" value="1"/>
</dbReference>
<feature type="non-terminal residue" evidence="2">
    <location>
        <position position="1"/>
    </location>
</feature>
<accession>A0A7R9QYX6</accession>
<dbReference type="Proteomes" id="UP000728032">
    <property type="component" value="Unassembled WGS sequence"/>
</dbReference>
<evidence type="ECO:0000313" key="2">
    <source>
        <dbReference type="EMBL" id="CAD7662415.1"/>
    </source>
</evidence>
<gene>
    <name evidence="2" type="ORF">ONB1V03_LOCUS18975</name>
</gene>
<dbReference type="GO" id="GO:0005524">
    <property type="term" value="F:ATP binding"/>
    <property type="evidence" value="ECO:0007669"/>
    <property type="project" value="InterPro"/>
</dbReference>
<proteinExistence type="predicted"/>
<dbReference type="GO" id="GO:0004672">
    <property type="term" value="F:protein kinase activity"/>
    <property type="evidence" value="ECO:0007669"/>
    <property type="project" value="InterPro"/>
</dbReference>
<dbReference type="SUPFAM" id="SSF56112">
    <property type="entry name" value="Protein kinase-like (PK-like)"/>
    <property type="match status" value="1"/>
</dbReference>
<dbReference type="PROSITE" id="PS50011">
    <property type="entry name" value="PROTEIN_KINASE_DOM"/>
    <property type="match status" value="1"/>
</dbReference>
<organism evidence="2">
    <name type="scientific">Oppiella nova</name>
    <dbReference type="NCBI Taxonomy" id="334625"/>
    <lineage>
        <taxon>Eukaryota</taxon>
        <taxon>Metazoa</taxon>
        <taxon>Ecdysozoa</taxon>
        <taxon>Arthropoda</taxon>
        <taxon>Chelicerata</taxon>
        <taxon>Arachnida</taxon>
        <taxon>Acari</taxon>
        <taxon>Acariformes</taxon>
        <taxon>Sarcoptiformes</taxon>
        <taxon>Oribatida</taxon>
        <taxon>Brachypylina</taxon>
        <taxon>Oppioidea</taxon>
        <taxon>Oppiidae</taxon>
        <taxon>Oppiella</taxon>
    </lineage>
</organism>
<feature type="domain" description="Protein kinase" evidence="1">
    <location>
        <begin position="1"/>
        <end position="51"/>
    </location>
</feature>
<dbReference type="InterPro" id="IPR000719">
    <property type="entry name" value="Prot_kinase_dom"/>
</dbReference>
<evidence type="ECO:0000259" key="1">
    <source>
        <dbReference type="PROSITE" id="PS50011"/>
    </source>
</evidence>